<feature type="region of interest" description="Disordered" evidence="1">
    <location>
        <begin position="228"/>
        <end position="286"/>
    </location>
</feature>
<feature type="region of interest" description="Disordered" evidence="1">
    <location>
        <begin position="133"/>
        <end position="177"/>
    </location>
</feature>
<dbReference type="InterPro" id="IPR036779">
    <property type="entry name" value="LysM_dom_sf"/>
</dbReference>
<dbReference type="AlphaFoldDB" id="A0A1H4KS46"/>
<dbReference type="InterPro" id="IPR052196">
    <property type="entry name" value="Bact_Kbp"/>
</dbReference>
<feature type="transmembrane region" description="Helical" evidence="2">
    <location>
        <begin position="106"/>
        <end position="125"/>
    </location>
</feature>
<feature type="compositionally biased region" description="Polar residues" evidence="1">
    <location>
        <begin position="133"/>
        <end position="168"/>
    </location>
</feature>
<dbReference type="RefSeq" id="WP_143059754.1">
    <property type="nucleotide sequence ID" value="NZ_FNST01000002.1"/>
</dbReference>
<organism evidence="3 4">
    <name type="scientific">Streptomyces melanosporofaciens</name>
    <dbReference type="NCBI Taxonomy" id="67327"/>
    <lineage>
        <taxon>Bacteria</taxon>
        <taxon>Bacillati</taxon>
        <taxon>Actinomycetota</taxon>
        <taxon>Actinomycetes</taxon>
        <taxon>Kitasatosporales</taxon>
        <taxon>Streptomycetaceae</taxon>
        <taxon>Streptomyces</taxon>
        <taxon>Streptomyces violaceusniger group</taxon>
    </lineage>
</organism>
<feature type="transmembrane region" description="Helical" evidence="2">
    <location>
        <begin position="58"/>
        <end position="85"/>
    </location>
</feature>
<proteinExistence type="predicted"/>
<reference evidence="4" key="1">
    <citation type="submission" date="2016-10" db="EMBL/GenBank/DDBJ databases">
        <authorList>
            <person name="Varghese N."/>
            <person name="Submissions S."/>
        </authorList>
    </citation>
    <scope>NUCLEOTIDE SEQUENCE [LARGE SCALE GENOMIC DNA]</scope>
    <source>
        <strain evidence="4">DSM 40318</strain>
    </source>
</reference>
<evidence type="ECO:0000256" key="1">
    <source>
        <dbReference type="SAM" id="MobiDB-lite"/>
    </source>
</evidence>
<name>A0A1H4KS46_STRMJ</name>
<evidence type="ECO:0000256" key="2">
    <source>
        <dbReference type="SAM" id="Phobius"/>
    </source>
</evidence>
<evidence type="ECO:0008006" key="5">
    <source>
        <dbReference type="Google" id="ProtNLM"/>
    </source>
</evidence>
<keyword evidence="2" id="KW-1133">Transmembrane helix</keyword>
<feature type="transmembrane region" description="Helical" evidence="2">
    <location>
        <begin position="20"/>
        <end position="38"/>
    </location>
</feature>
<protein>
    <recommendedName>
        <fullName evidence="5">LysM domain-containing protein</fullName>
    </recommendedName>
</protein>
<sequence length="317" mass="34530">MAQRVHHRQLRQFYRAARALLAALFLLTLAVGIPWGLVRFVGWPLPGHLTTWTEIQDLLLAPLSTSFLLNTLACLLWPTWAVFVLDVVRTTLDMVRTTAWPEIRPAGLVHALATALVGTVVLALATSRSAPQSVPTQSTTVVDRTATPTSSPVLAQPVSSQAEKTSQAAPGRVVVRPPRDGVYDSLWRIAERELGDGHLWPKIYARNEGRPQPDGRALTTPGLIRPGWILHLPNTPRPPLPDHDHHSTPGAPKPPPSSPPHPTPSRQAPSLPRPIRSFPHTPPTTPRTITILVWASPCPAERSSASGWPPRSLLPGC</sequence>
<evidence type="ECO:0000313" key="3">
    <source>
        <dbReference type="EMBL" id="SEB60722.1"/>
    </source>
</evidence>
<feature type="compositionally biased region" description="Pro residues" evidence="1">
    <location>
        <begin position="251"/>
        <end position="263"/>
    </location>
</feature>
<dbReference type="EMBL" id="FNST01000002">
    <property type="protein sequence ID" value="SEB60722.1"/>
    <property type="molecule type" value="Genomic_DNA"/>
</dbReference>
<accession>A0A1H4KS46</accession>
<keyword evidence="4" id="KW-1185">Reference proteome</keyword>
<dbReference type="Gene3D" id="3.10.350.10">
    <property type="entry name" value="LysM domain"/>
    <property type="match status" value="1"/>
</dbReference>
<evidence type="ECO:0000313" key="4">
    <source>
        <dbReference type="Proteomes" id="UP000198609"/>
    </source>
</evidence>
<dbReference type="Proteomes" id="UP000198609">
    <property type="component" value="Unassembled WGS sequence"/>
</dbReference>
<keyword evidence="2" id="KW-0812">Transmembrane</keyword>
<dbReference type="PANTHER" id="PTHR34700:SF4">
    <property type="entry name" value="PHAGE-LIKE ELEMENT PBSX PROTEIN XKDP"/>
    <property type="match status" value="1"/>
</dbReference>
<dbReference type="PANTHER" id="PTHR34700">
    <property type="entry name" value="POTASSIUM BINDING PROTEIN KBP"/>
    <property type="match status" value="1"/>
</dbReference>
<keyword evidence="2" id="KW-0472">Membrane</keyword>
<gene>
    <name evidence="3" type="ORF">SAMN04490356_0902</name>
</gene>